<dbReference type="SUPFAM" id="SSF56645">
    <property type="entry name" value="Acyl-CoA dehydrogenase NM domain-like"/>
    <property type="match status" value="1"/>
</dbReference>
<evidence type="ECO:0000313" key="8">
    <source>
        <dbReference type="Proteomes" id="UP000004535"/>
    </source>
</evidence>
<dbReference type="SUPFAM" id="SSF47203">
    <property type="entry name" value="Acyl-CoA dehydrogenase C-terminal domain-like"/>
    <property type="match status" value="1"/>
</dbReference>
<organism evidence="7 8">
    <name type="scientific">Burkholderia multivorans CGD2</name>
    <dbReference type="NCBI Taxonomy" id="513052"/>
    <lineage>
        <taxon>Bacteria</taxon>
        <taxon>Pseudomonadati</taxon>
        <taxon>Pseudomonadota</taxon>
        <taxon>Betaproteobacteria</taxon>
        <taxon>Burkholderiales</taxon>
        <taxon>Burkholderiaceae</taxon>
        <taxon>Burkholderia</taxon>
        <taxon>Burkholderia cepacia complex</taxon>
    </lineage>
</organism>
<keyword evidence="2" id="KW-0560">Oxidoreductase</keyword>
<proteinExistence type="predicted"/>
<dbReference type="Gene3D" id="1.20.140.10">
    <property type="entry name" value="Butyryl-CoA Dehydrogenase, subunit A, domain 3"/>
    <property type="match status" value="1"/>
</dbReference>
<feature type="region of interest" description="Disordered" evidence="3">
    <location>
        <begin position="483"/>
        <end position="512"/>
    </location>
</feature>
<dbReference type="PANTHER" id="PTHR43831">
    <property type="entry name" value="ISOBUTYRYL-COA DEHYDROGENASE"/>
    <property type="match status" value="1"/>
</dbReference>
<protein>
    <submittedName>
        <fullName evidence="7">Acyl-CoA dehydrogenase, type 2, C-domain</fullName>
    </submittedName>
</protein>
<dbReference type="InterPro" id="IPR037069">
    <property type="entry name" value="AcylCoA_DH/ox_N_sf"/>
</dbReference>
<feature type="domain" description="Acyl-CoA oxidase/dehydrogenase middle" evidence="4">
    <location>
        <begin position="212"/>
        <end position="306"/>
    </location>
</feature>
<accession>B9BIP2</accession>
<dbReference type="PANTHER" id="PTHR43831:SF1">
    <property type="entry name" value="ISOBUTYRYL-COA DEHYDROGENASE, MITOCHONDRIAL"/>
    <property type="match status" value="1"/>
</dbReference>
<evidence type="ECO:0000259" key="5">
    <source>
        <dbReference type="Pfam" id="PF02771"/>
    </source>
</evidence>
<name>B9BIP2_9BURK</name>
<sequence length="512" mass="54979">MSVETEIEIEPLAEPAHAPFVPGGRESMKIVRRPRRARRHCVRSRAALPPVLPSYAAASSNSPLSREPVPMSVSLAASLPSRESSLRRLPDDETRLAALLDRLVPELAADAARNDVDGRFPHENLARLQRAGLIAQVVPREFGGAGATLARASRIVAAVARADPATALVLTMTYLQHRALGRPDNRWPAQVRRAVFDSAVADGALINALRVEPALGSPSRGGLPDTIARRDGDGWRLSGHKLYSTGIPALRWLAVWARTDEPQPRVGVFLVGRDPHVDDARIRVIESWDHLGLRASGSHEVVFDDVRLPLDHAVDVRTPDAWSVSAASHADVDAQTDQQAWMVALLGSLYDAVARAARDWLLAFATTRTPTGVGAPLATLPRVQEAVGEIEGWLHANRVLLDDHVARTDAGNAPAVTTSGLVKRTVTEQAIRAVEQALKLSGNHGLSRRNPLERHYRDVLCSRVHTPQDDAIAVAAGRAALDAAARRTAGEGAGEGEGRTTPRASASGRSDA</sequence>
<keyword evidence="1" id="KW-0285">Flavoprotein</keyword>
<feature type="domain" description="Acyl-CoA dehydrogenase/oxidase N-terminal" evidence="5">
    <location>
        <begin position="106"/>
        <end position="172"/>
    </location>
</feature>
<evidence type="ECO:0000313" key="7">
    <source>
        <dbReference type="EMBL" id="EEE09575.1"/>
    </source>
</evidence>
<dbReference type="CDD" id="cd00567">
    <property type="entry name" value="ACAD"/>
    <property type="match status" value="1"/>
</dbReference>
<reference evidence="7 8" key="1">
    <citation type="journal article" date="2012" name="J. Bacteriol.">
        <title>Draft Genome Sequence Determination for Cystic Fibrosis and Chronic Granulomatous Disease Burkholderia multivorans Isolates.</title>
        <authorList>
            <person name="Varga J.J."/>
            <person name="Losada L."/>
            <person name="Zelazny A.M."/>
            <person name="Brinkac L."/>
            <person name="Harkins D."/>
            <person name="Radune D."/>
            <person name="Hostetler J."/>
            <person name="Sampaio E.P."/>
            <person name="Ronning C.M."/>
            <person name="Nierman W.C."/>
            <person name="Greenberg D.E."/>
            <person name="Holland S.M."/>
            <person name="Goldberg J.B."/>
        </authorList>
    </citation>
    <scope>NUCLEOTIDE SEQUENCE [LARGE SCALE GENOMIC DNA]</scope>
    <source>
        <strain evidence="7 8">CGD2</strain>
    </source>
</reference>
<dbReference type="EMBL" id="ACFC01000001">
    <property type="protein sequence ID" value="EEE09575.1"/>
    <property type="molecule type" value="Genomic_DNA"/>
</dbReference>
<evidence type="ECO:0000259" key="6">
    <source>
        <dbReference type="Pfam" id="PF08028"/>
    </source>
</evidence>
<evidence type="ECO:0000256" key="1">
    <source>
        <dbReference type="ARBA" id="ARBA00022630"/>
    </source>
</evidence>
<feature type="domain" description="Acyl-CoA dehydrogenase C-terminal" evidence="6">
    <location>
        <begin position="353"/>
        <end position="466"/>
    </location>
</feature>
<dbReference type="InterPro" id="IPR013107">
    <property type="entry name" value="Acyl-CoA_DH_C"/>
</dbReference>
<evidence type="ECO:0000259" key="4">
    <source>
        <dbReference type="Pfam" id="PF02770"/>
    </source>
</evidence>
<dbReference type="Pfam" id="PF02771">
    <property type="entry name" value="Acyl-CoA_dh_N"/>
    <property type="match status" value="1"/>
</dbReference>
<dbReference type="InterPro" id="IPR009100">
    <property type="entry name" value="AcylCoA_DH/oxidase_NM_dom_sf"/>
</dbReference>
<dbReference type="InterPro" id="IPR013786">
    <property type="entry name" value="AcylCoA_DH/ox_N"/>
</dbReference>
<dbReference type="Pfam" id="PF02770">
    <property type="entry name" value="Acyl-CoA_dh_M"/>
    <property type="match status" value="1"/>
</dbReference>
<dbReference type="GO" id="GO:0050660">
    <property type="term" value="F:flavin adenine dinucleotide binding"/>
    <property type="evidence" value="ECO:0007669"/>
    <property type="project" value="InterPro"/>
</dbReference>
<dbReference type="InterPro" id="IPR046373">
    <property type="entry name" value="Acyl-CoA_Oxase/DH_mid-dom_sf"/>
</dbReference>
<evidence type="ECO:0000256" key="2">
    <source>
        <dbReference type="ARBA" id="ARBA00023002"/>
    </source>
</evidence>
<dbReference type="InterPro" id="IPR052547">
    <property type="entry name" value="Mito_Isobutyryl-CoADH"/>
</dbReference>
<dbReference type="InterPro" id="IPR006091">
    <property type="entry name" value="Acyl-CoA_Oxase/DH_mid-dom"/>
</dbReference>
<feature type="compositionally biased region" description="Polar residues" evidence="3">
    <location>
        <begin position="502"/>
        <end position="512"/>
    </location>
</feature>
<dbReference type="AlphaFoldDB" id="B9BIP2"/>
<dbReference type="Pfam" id="PF08028">
    <property type="entry name" value="Acyl-CoA_dh_2"/>
    <property type="match status" value="1"/>
</dbReference>
<dbReference type="Proteomes" id="UP000004535">
    <property type="component" value="Unassembled WGS sequence"/>
</dbReference>
<dbReference type="Gene3D" id="2.40.110.10">
    <property type="entry name" value="Butyryl-CoA Dehydrogenase, subunit A, domain 2"/>
    <property type="match status" value="1"/>
</dbReference>
<comment type="caution">
    <text evidence="7">The sequence shown here is derived from an EMBL/GenBank/DDBJ whole genome shotgun (WGS) entry which is preliminary data.</text>
</comment>
<dbReference type="InterPro" id="IPR036250">
    <property type="entry name" value="AcylCo_DH-like_C"/>
</dbReference>
<dbReference type="GO" id="GO:0016627">
    <property type="term" value="F:oxidoreductase activity, acting on the CH-CH group of donors"/>
    <property type="evidence" value="ECO:0007669"/>
    <property type="project" value="InterPro"/>
</dbReference>
<gene>
    <name evidence="7" type="ORF">BURMUCGD2_4948</name>
</gene>
<dbReference type="Gene3D" id="1.10.540.10">
    <property type="entry name" value="Acyl-CoA dehydrogenase/oxidase, N-terminal domain"/>
    <property type="match status" value="1"/>
</dbReference>
<evidence type="ECO:0000256" key="3">
    <source>
        <dbReference type="SAM" id="MobiDB-lite"/>
    </source>
</evidence>